<dbReference type="AlphaFoldDB" id="A0A1M6B3S4"/>
<evidence type="ECO:0000259" key="2">
    <source>
        <dbReference type="Pfam" id="PF00534"/>
    </source>
</evidence>
<dbReference type="Proteomes" id="UP000184080">
    <property type="component" value="Unassembled WGS sequence"/>
</dbReference>
<evidence type="ECO:0000256" key="1">
    <source>
        <dbReference type="ARBA" id="ARBA00022679"/>
    </source>
</evidence>
<name>A0A1M6B3S4_9CLOT</name>
<dbReference type="Pfam" id="PF13439">
    <property type="entry name" value="Glyco_transf_4"/>
    <property type="match status" value="1"/>
</dbReference>
<proteinExistence type="predicted"/>
<feature type="domain" description="Glycosyl transferase family 1" evidence="2">
    <location>
        <begin position="190"/>
        <end position="349"/>
    </location>
</feature>
<dbReference type="OrthoDB" id="9802525at2"/>
<evidence type="ECO:0000313" key="4">
    <source>
        <dbReference type="EMBL" id="SHI43103.1"/>
    </source>
</evidence>
<keyword evidence="1 4" id="KW-0808">Transferase</keyword>
<dbReference type="PANTHER" id="PTHR46401">
    <property type="entry name" value="GLYCOSYLTRANSFERASE WBBK-RELATED"/>
    <property type="match status" value="1"/>
</dbReference>
<keyword evidence="5" id="KW-1185">Reference proteome</keyword>
<evidence type="ECO:0000313" key="5">
    <source>
        <dbReference type="Proteomes" id="UP000184080"/>
    </source>
</evidence>
<reference evidence="4 5" key="1">
    <citation type="submission" date="2016-11" db="EMBL/GenBank/DDBJ databases">
        <authorList>
            <person name="Jaros S."/>
            <person name="Januszkiewicz K."/>
            <person name="Wedrychowicz H."/>
        </authorList>
    </citation>
    <scope>NUCLEOTIDE SEQUENCE [LARGE SCALE GENOMIC DNA]</scope>
    <source>
        <strain evidence="4 5">DSM 21864</strain>
    </source>
</reference>
<feature type="domain" description="Glycosyltransferase subfamily 4-like N-terminal" evidence="3">
    <location>
        <begin position="50"/>
        <end position="170"/>
    </location>
</feature>
<dbReference type="SUPFAM" id="SSF53756">
    <property type="entry name" value="UDP-Glycosyltransferase/glycogen phosphorylase"/>
    <property type="match status" value="1"/>
</dbReference>
<dbReference type="STRING" id="1121298.SAMN05444401_0612"/>
<accession>A0A1M6B3S4</accession>
<dbReference type="Pfam" id="PF00534">
    <property type="entry name" value="Glycos_transf_1"/>
    <property type="match status" value="1"/>
</dbReference>
<dbReference type="GO" id="GO:0016757">
    <property type="term" value="F:glycosyltransferase activity"/>
    <property type="evidence" value="ECO:0007669"/>
    <property type="project" value="InterPro"/>
</dbReference>
<dbReference type="InterPro" id="IPR028098">
    <property type="entry name" value="Glyco_trans_4-like_N"/>
</dbReference>
<gene>
    <name evidence="4" type="ORF">SAMN05444401_0612</name>
</gene>
<sequence length="366" mass="42253">MNICVDGYAALNLPGTFIGSYSSELVKQLTMAEIPHMIHVIFEDSNYKNFLGKKSWYVPVNLDMYRKTNNYESLEKYIYENGIEIYHSLNNGFSIPENKCCSYVITIHSLYAIENKSKLDEKYYNKFLSIFPEALEKADKIIAVSYFIKNELIRLFNIDESKITVIYPIISSIYRPLSYNQCKNFLINKYGIKNPYIYYCGNIHQSKNLDKLIQLFKTISIRCRDLKLVISGDISGKKNEYYKDLLSLSEKLDIKDNVIFTGLIPKEDTVYFYNKAKCVISLSEYDGYPLSLSEAALCKTPVICNNIPVVREVLNNCAVTCDLSKPNQIVDFVYYLCTNNEFRSNLINKISIPLSSSVDDYINFYS</sequence>
<dbReference type="Gene3D" id="3.40.50.2000">
    <property type="entry name" value="Glycogen Phosphorylase B"/>
    <property type="match status" value="2"/>
</dbReference>
<dbReference type="RefSeq" id="WP_073003729.1">
    <property type="nucleotide sequence ID" value="NZ_FQZO01000001.1"/>
</dbReference>
<dbReference type="PANTHER" id="PTHR46401:SF2">
    <property type="entry name" value="GLYCOSYLTRANSFERASE WBBK-RELATED"/>
    <property type="match status" value="1"/>
</dbReference>
<dbReference type="EMBL" id="FQZO01000001">
    <property type="protein sequence ID" value="SHI43103.1"/>
    <property type="molecule type" value="Genomic_DNA"/>
</dbReference>
<dbReference type="InterPro" id="IPR001296">
    <property type="entry name" value="Glyco_trans_1"/>
</dbReference>
<organism evidence="4 5">
    <name type="scientific">Clostridium amylolyticum</name>
    <dbReference type="NCBI Taxonomy" id="1121298"/>
    <lineage>
        <taxon>Bacteria</taxon>
        <taxon>Bacillati</taxon>
        <taxon>Bacillota</taxon>
        <taxon>Clostridia</taxon>
        <taxon>Eubacteriales</taxon>
        <taxon>Clostridiaceae</taxon>
        <taxon>Clostridium</taxon>
    </lineage>
</organism>
<dbReference type="GO" id="GO:0009103">
    <property type="term" value="P:lipopolysaccharide biosynthetic process"/>
    <property type="evidence" value="ECO:0007669"/>
    <property type="project" value="TreeGrafter"/>
</dbReference>
<protein>
    <submittedName>
        <fullName evidence="4">Glycosyltransferase involved in cell wall bisynthesis</fullName>
    </submittedName>
</protein>
<dbReference type="CDD" id="cd03809">
    <property type="entry name" value="GT4_MtfB-like"/>
    <property type="match status" value="1"/>
</dbReference>
<evidence type="ECO:0000259" key="3">
    <source>
        <dbReference type="Pfam" id="PF13439"/>
    </source>
</evidence>